<dbReference type="HOGENOM" id="CLU_030006_10_0_5"/>
<evidence type="ECO:0000259" key="1">
    <source>
        <dbReference type="PROSITE" id="PS51704"/>
    </source>
</evidence>
<dbReference type="InterPro" id="IPR030395">
    <property type="entry name" value="GP_PDE_dom"/>
</dbReference>
<dbReference type="EMBL" id="CP001280">
    <property type="protein sequence ID" value="ACK50314.1"/>
    <property type="molecule type" value="Genomic_DNA"/>
</dbReference>
<dbReference type="PANTHER" id="PTHR46211">
    <property type="entry name" value="GLYCEROPHOSPHORYL DIESTER PHOSPHODIESTERASE"/>
    <property type="match status" value="1"/>
</dbReference>
<dbReference type="eggNOG" id="COG0584">
    <property type="taxonomic scope" value="Bacteria"/>
</dbReference>
<dbReference type="OrthoDB" id="384721at2"/>
<accession>B8ERD0</accession>
<reference evidence="2 3" key="1">
    <citation type="journal article" date="2010" name="J. Bacteriol.">
        <title>Complete genome sequence of the aerobic facultative methanotroph Methylocella silvestris BL2.</title>
        <authorList>
            <person name="Chen Y."/>
            <person name="Crombie A."/>
            <person name="Rahman M.T."/>
            <person name="Dedysh S.N."/>
            <person name="Liesack W."/>
            <person name="Stott M.B."/>
            <person name="Alam M."/>
            <person name="Theisen A.R."/>
            <person name="Murrell J.C."/>
            <person name="Dunfield P.F."/>
        </authorList>
    </citation>
    <scope>NUCLEOTIDE SEQUENCE [LARGE SCALE GENOMIC DNA]</scope>
    <source>
        <strain evidence="3">DSM 15510 / CIP 108128 / LMG 27833 / NCIMB 13906 / BL2</strain>
    </source>
</reference>
<dbReference type="Pfam" id="PF03009">
    <property type="entry name" value="GDPD"/>
    <property type="match status" value="1"/>
</dbReference>
<dbReference type="PANTHER" id="PTHR46211:SF1">
    <property type="entry name" value="GLYCEROPHOSPHODIESTER PHOSPHODIESTERASE, CYTOPLASMIC"/>
    <property type="match status" value="1"/>
</dbReference>
<protein>
    <submittedName>
        <fullName evidence="2">Glycerophosphoryl diester phosphodiesterase</fullName>
    </submittedName>
</protein>
<dbReference type="InterPro" id="IPR017946">
    <property type="entry name" value="PLC-like_Pdiesterase_TIM-brl"/>
</dbReference>
<dbReference type="AlphaFoldDB" id="B8ERD0"/>
<feature type="domain" description="GP-PDE" evidence="1">
    <location>
        <begin position="16"/>
        <end position="255"/>
    </location>
</feature>
<evidence type="ECO:0000313" key="2">
    <source>
        <dbReference type="EMBL" id="ACK50314.1"/>
    </source>
</evidence>
<dbReference type="STRING" id="395965.Msil_1349"/>
<dbReference type="SUPFAM" id="SSF51695">
    <property type="entry name" value="PLC-like phosphodiesterases"/>
    <property type="match status" value="1"/>
</dbReference>
<dbReference type="KEGG" id="msl:Msil_1349"/>
<keyword evidence="3" id="KW-1185">Reference proteome</keyword>
<dbReference type="PROSITE" id="PS51704">
    <property type="entry name" value="GP_PDE"/>
    <property type="match status" value="1"/>
</dbReference>
<name>B8ERD0_METSB</name>
<dbReference type="GO" id="GO:0008081">
    <property type="term" value="F:phosphoric diester hydrolase activity"/>
    <property type="evidence" value="ECO:0007669"/>
    <property type="project" value="InterPro"/>
</dbReference>
<organism evidence="2 3">
    <name type="scientific">Methylocella silvestris (strain DSM 15510 / CIP 108128 / LMG 27833 / NCIMB 13906 / BL2)</name>
    <dbReference type="NCBI Taxonomy" id="395965"/>
    <lineage>
        <taxon>Bacteria</taxon>
        <taxon>Pseudomonadati</taxon>
        <taxon>Pseudomonadota</taxon>
        <taxon>Alphaproteobacteria</taxon>
        <taxon>Hyphomicrobiales</taxon>
        <taxon>Beijerinckiaceae</taxon>
        <taxon>Methylocella</taxon>
    </lineage>
</organism>
<dbReference type="Proteomes" id="UP000002257">
    <property type="component" value="Chromosome"/>
</dbReference>
<gene>
    <name evidence="2" type="ordered locus">Msil_1349</name>
</gene>
<evidence type="ECO:0000313" key="3">
    <source>
        <dbReference type="Proteomes" id="UP000002257"/>
    </source>
</evidence>
<dbReference type="GO" id="GO:0006629">
    <property type="term" value="P:lipid metabolic process"/>
    <property type="evidence" value="ECO:0007669"/>
    <property type="project" value="InterPro"/>
</dbReference>
<proteinExistence type="predicted"/>
<sequence>MKRHRATVDAPAWLTARPIAHRGLHCIARGVVENSIAAAEAAIAKAYAIECDLELAGDGEAVVFHDETLDRLTHAEGRVAQFSSAELETVGFRGADAHIKTLRAFLAAVAGRTPLIIEIKSRFDSDFRLAERALEALSSYAGPAALKSFDPVIVAFLRARRPGRPVGLIAEAHFTAADWPRLSVKQRVGLEAFTDFALARPDFLSWNVADLPHAAPQLCRHSLGLPVMTWTVRTDEERRRAAHFADQIIFEGFEP</sequence>
<dbReference type="Gene3D" id="3.20.20.190">
    <property type="entry name" value="Phosphatidylinositol (PI) phosphodiesterase"/>
    <property type="match status" value="1"/>
</dbReference>
<dbReference type="RefSeq" id="WP_012590384.1">
    <property type="nucleotide sequence ID" value="NC_011666.1"/>
</dbReference>